<dbReference type="NCBIfam" id="TIGR01488">
    <property type="entry name" value="HAD-SF-IB"/>
    <property type="match status" value="1"/>
</dbReference>
<gene>
    <name evidence="14" type="primary">serB</name>
    <name evidence="14" type="ORF">GCM10023153_03040</name>
</gene>
<evidence type="ECO:0000256" key="12">
    <source>
        <dbReference type="ARBA" id="ARBA00048523"/>
    </source>
</evidence>
<accession>A0ABP8JBD2</accession>
<dbReference type="SFLD" id="SFLDF00029">
    <property type="entry name" value="phosphoserine_phosphatase"/>
    <property type="match status" value="1"/>
</dbReference>
<proteinExistence type="inferred from homology"/>
<comment type="similarity">
    <text evidence="3">Belongs to the HAD-like hydrolase superfamily. SerB family.</text>
</comment>
<dbReference type="InterPro" id="IPR004469">
    <property type="entry name" value="PSP"/>
</dbReference>
<keyword evidence="8" id="KW-0460">Magnesium</keyword>
<dbReference type="PANTHER" id="PTHR43344">
    <property type="entry name" value="PHOSPHOSERINE PHOSPHATASE"/>
    <property type="match status" value="1"/>
</dbReference>
<evidence type="ECO:0000256" key="7">
    <source>
        <dbReference type="ARBA" id="ARBA00022801"/>
    </source>
</evidence>
<sequence length="428" mass="44652">MTSWHGATPTLGNLCRVSLPVTDAPAAPQFDPDARTLLVTLNGDDRPGVTKALFEAASTVGAEVLDLEQVVVRGHLALSMLLSPGRDENVLVDRITRAGRAAGMRVDIEAGRGDNAPRRTGRAAVVVMGAPLETHQVAAVAATIADHGANIDRIRRLSRFPVTTVELDVSGANLADLRQHLALISHEVGADIAVAPAGLARRGGRLVVMDVDSTLIQDEVIELLAEHAGRAAEVASVTEAAMRGELDFADSLHARVATLAGLPVSVLDDVRDAVRLTPGARTLVRTLKRLGFTVAVVSGGFTEVIEPVARELGIDHVRANRLEVVDGALTGRVLGAVVDRAGKAAALREFAALEGLPLTRTVAIGDGANDLDMLAAAGLGVAFNAKPLVRRQADASLTVPYLDAVLFLLGISREEIEDADAGDAAPLG</sequence>
<dbReference type="NCBIfam" id="TIGR00338">
    <property type="entry name" value="serB"/>
    <property type="match status" value="1"/>
</dbReference>
<dbReference type="Pfam" id="PF12710">
    <property type="entry name" value="HAD"/>
    <property type="match status" value="1"/>
</dbReference>
<comment type="pathway">
    <text evidence="2">Amino-acid biosynthesis; L-serine biosynthesis; L-serine from 3-phospho-D-glycerate: step 3/3.</text>
</comment>
<dbReference type="InterPro" id="IPR036412">
    <property type="entry name" value="HAD-like_sf"/>
</dbReference>
<evidence type="ECO:0000256" key="6">
    <source>
        <dbReference type="ARBA" id="ARBA00022723"/>
    </source>
</evidence>
<keyword evidence="6" id="KW-0479">Metal-binding</keyword>
<evidence type="ECO:0000256" key="4">
    <source>
        <dbReference type="ARBA" id="ARBA00012640"/>
    </source>
</evidence>
<evidence type="ECO:0000256" key="8">
    <source>
        <dbReference type="ARBA" id="ARBA00022842"/>
    </source>
</evidence>
<evidence type="ECO:0000256" key="5">
    <source>
        <dbReference type="ARBA" id="ARBA00022605"/>
    </source>
</evidence>
<protein>
    <recommendedName>
        <fullName evidence="4">phosphoserine phosphatase</fullName>
        <ecNumber evidence="4">3.1.3.3</ecNumber>
    </recommendedName>
    <alternativeName>
        <fullName evidence="10">O-phosphoserine phosphohydrolase</fullName>
    </alternativeName>
</protein>
<keyword evidence="9" id="KW-0718">Serine biosynthesis</keyword>
<feature type="domain" description="Phosphoserine phosphatase ACT" evidence="13">
    <location>
        <begin position="124"/>
        <end position="194"/>
    </location>
</feature>
<name>A0ABP8JBD2_9MICO</name>
<dbReference type="Proteomes" id="UP001500390">
    <property type="component" value="Unassembled WGS sequence"/>
</dbReference>
<evidence type="ECO:0000256" key="1">
    <source>
        <dbReference type="ARBA" id="ARBA00001946"/>
    </source>
</evidence>
<dbReference type="InterPro" id="IPR023214">
    <property type="entry name" value="HAD_sf"/>
</dbReference>
<evidence type="ECO:0000313" key="14">
    <source>
        <dbReference type="EMBL" id="GAA4388099.1"/>
    </source>
</evidence>
<reference evidence="15" key="1">
    <citation type="journal article" date="2019" name="Int. J. Syst. Evol. Microbiol.">
        <title>The Global Catalogue of Microorganisms (GCM) 10K type strain sequencing project: providing services to taxonomists for standard genome sequencing and annotation.</title>
        <authorList>
            <consortium name="The Broad Institute Genomics Platform"/>
            <consortium name="The Broad Institute Genome Sequencing Center for Infectious Disease"/>
            <person name="Wu L."/>
            <person name="Ma J."/>
        </authorList>
    </citation>
    <scope>NUCLEOTIDE SEQUENCE [LARGE SCALE GENOMIC DNA]</scope>
    <source>
        <strain evidence="15">JCM 17738</strain>
    </source>
</reference>
<dbReference type="PANTHER" id="PTHR43344:SF2">
    <property type="entry name" value="PHOSPHOSERINE PHOSPHATASE"/>
    <property type="match status" value="1"/>
</dbReference>
<dbReference type="SFLD" id="SFLDG01136">
    <property type="entry name" value="C1.6:_Phosphoserine_Phosphatas"/>
    <property type="match status" value="1"/>
</dbReference>
<dbReference type="Gene3D" id="3.40.50.1000">
    <property type="entry name" value="HAD superfamily/HAD-like"/>
    <property type="match status" value="1"/>
</dbReference>
<evidence type="ECO:0000313" key="15">
    <source>
        <dbReference type="Proteomes" id="UP001500390"/>
    </source>
</evidence>
<dbReference type="Pfam" id="PF21086">
    <property type="entry name" value="ACT_PSP_2"/>
    <property type="match status" value="1"/>
</dbReference>
<dbReference type="Pfam" id="PF13740">
    <property type="entry name" value="ACT_6"/>
    <property type="match status" value="1"/>
</dbReference>
<comment type="cofactor">
    <cofactor evidence="1">
        <name>Mg(2+)</name>
        <dbReference type="ChEBI" id="CHEBI:18420"/>
    </cofactor>
</comment>
<organism evidence="14 15">
    <name type="scientific">Ornithinibacter aureus</name>
    <dbReference type="NCBI Taxonomy" id="622664"/>
    <lineage>
        <taxon>Bacteria</taxon>
        <taxon>Bacillati</taxon>
        <taxon>Actinomycetota</taxon>
        <taxon>Actinomycetes</taxon>
        <taxon>Micrococcales</taxon>
        <taxon>Intrasporangiaceae</taxon>
        <taxon>Ornithinibacter</taxon>
    </lineage>
</organism>
<evidence type="ECO:0000256" key="3">
    <source>
        <dbReference type="ARBA" id="ARBA00009184"/>
    </source>
</evidence>
<dbReference type="SUPFAM" id="SSF56784">
    <property type="entry name" value="HAD-like"/>
    <property type="match status" value="1"/>
</dbReference>
<dbReference type="CDD" id="cd07500">
    <property type="entry name" value="HAD_PSP"/>
    <property type="match status" value="1"/>
</dbReference>
<evidence type="ECO:0000256" key="9">
    <source>
        <dbReference type="ARBA" id="ARBA00023299"/>
    </source>
</evidence>
<keyword evidence="7" id="KW-0378">Hydrolase</keyword>
<keyword evidence="15" id="KW-1185">Reference proteome</keyword>
<comment type="catalytic activity">
    <reaction evidence="12">
        <text>O-phospho-D-serine + H2O = D-serine + phosphate</text>
        <dbReference type="Rhea" id="RHEA:24873"/>
        <dbReference type="ChEBI" id="CHEBI:15377"/>
        <dbReference type="ChEBI" id="CHEBI:35247"/>
        <dbReference type="ChEBI" id="CHEBI:43474"/>
        <dbReference type="ChEBI" id="CHEBI:58680"/>
        <dbReference type="EC" id="3.1.3.3"/>
    </reaction>
</comment>
<dbReference type="InterPro" id="IPR049148">
    <property type="entry name" value="PSP_ACT"/>
</dbReference>
<evidence type="ECO:0000256" key="2">
    <source>
        <dbReference type="ARBA" id="ARBA00005135"/>
    </source>
</evidence>
<comment type="caution">
    <text evidence="14">The sequence shown here is derived from an EMBL/GenBank/DDBJ whole genome shotgun (WGS) entry which is preliminary data.</text>
</comment>
<dbReference type="EC" id="3.1.3.3" evidence="4"/>
<evidence type="ECO:0000256" key="10">
    <source>
        <dbReference type="ARBA" id="ARBA00031693"/>
    </source>
</evidence>
<evidence type="ECO:0000259" key="13">
    <source>
        <dbReference type="Pfam" id="PF21086"/>
    </source>
</evidence>
<dbReference type="SFLD" id="SFLDS00003">
    <property type="entry name" value="Haloacid_Dehalogenase"/>
    <property type="match status" value="1"/>
</dbReference>
<evidence type="ECO:0000256" key="11">
    <source>
        <dbReference type="ARBA" id="ARBA00048138"/>
    </source>
</evidence>
<dbReference type="Gene3D" id="3.30.70.260">
    <property type="match status" value="2"/>
</dbReference>
<dbReference type="SFLD" id="SFLDG01137">
    <property type="entry name" value="C1.6.1:_Phosphoserine_Phosphat"/>
    <property type="match status" value="1"/>
</dbReference>
<dbReference type="EMBL" id="BAABFX010000009">
    <property type="protein sequence ID" value="GAA4388099.1"/>
    <property type="molecule type" value="Genomic_DNA"/>
</dbReference>
<dbReference type="InterPro" id="IPR050582">
    <property type="entry name" value="HAD-like_SerB"/>
</dbReference>
<comment type="catalytic activity">
    <reaction evidence="11">
        <text>O-phospho-L-serine + H2O = L-serine + phosphate</text>
        <dbReference type="Rhea" id="RHEA:21208"/>
        <dbReference type="ChEBI" id="CHEBI:15377"/>
        <dbReference type="ChEBI" id="CHEBI:33384"/>
        <dbReference type="ChEBI" id="CHEBI:43474"/>
        <dbReference type="ChEBI" id="CHEBI:57524"/>
        <dbReference type="EC" id="3.1.3.3"/>
    </reaction>
</comment>
<keyword evidence="5" id="KW-0028">Amino-acid biosynthesis</keyword>